<organism evidence="3 4">
    <name type="scientific">Vulcanimicrobium alpinum</name>
    <dbReference type="NCBI Taxonomy" id="3016050"/>
    <lineage>
        <taxon>Bacteria</taxon>
        <taxon>Bacillati</taxon>
        <taxon>Vulcanimicrobiota</taxon>
        <taxon>Vulcanimicrobiia</taxon>
        <taxon>Vulcanimicrobiales</taxon>
        <taxon>Vulcanimicrobiaceae</taxon>
        <taxon>Vulcanimicrobium</taxon>
    </lineage>
</organism>
<dbReference type="GO" id="GO:0008658">
    <property type="term" value="F:penicillin binding"/>
    <property type="evidence" value="ECO:0007669"/>
    <property type="project" value="InterPro"/>
</dbReference>
<accession>A0AAN1XYB2</accession>
<dbReference type="InterPro" id="IPR054120">
    <property type="entry name" value="PBPA_dimer"/>
</dbReference>
<dbReference type="SUPFAM" id="SSF56601">
    <property type="entry name" value="beta-lactamase/transpeptidase-like"/>
    <property type="match status" value="1"/>
</dbReference>
<protein>
    <submittedName>
        <fullName evidence="3">Peptidoglycan glycosyltransferase</fullName>
    </submittedName>
</protein>
<feature type="domain" description="Penicillin binding protein A dimerisation" evidence="2">
    <location>
        <begin position="36"/>
        <end position="107"/>
    </location>
</feature>
<gene>
    <name evidence="3" type="ORF">WPS_17630</name>
</gene>
<dbReference type="InterPro" id="IPR001460">
    <property type="entry name" value="PCN-bd_Tpept"/>
</dbReference>
<proteinExistence type="predicted"/>
<reference evidence="3 4" key="1">
    <citation type="journal article" date="2022" name="ISME Commun">
        <title>Vulcanimicrobium alpinus gen. nov. sp. nov., the first cultivated representative of the candidate phylum 'Eremiobacterota', is a metabolically versatile aerobic anoxygenic phototroph.</title>
        <authorList>
            <person name="Yabe S."/>
            <person name="Muto K."/>
            <person name="Abe K."/>
            <person name="Yokota A."/>
            <person name="Staudigel H."/>
            <person name="Tebo B.M."/>
        </authorList>
    </citation>
    <scope>NUCLEOTIDE SEQUENCE [LARGE SCALE GENOMIC DNA]</scope>
    <source>
        <strain evidence="3 4">WC8-2</strain>
    </source>
</reference>
<dbReference type="Gene3D" id="3.40.710.10">
    <property type="entry name" value="DD-peptidase/beta-lactamase superfamily"/>
    <property type="match status" value="1"/>
</dbReference>
<dbReference type="KEGG" id="vab:WPS_17630"/>
<dbReference type="RefSeq" id="WP_317997442.1">
    <property type="nucleotide sequence ID" value="NZ_AP025523.1"/>
</dbReference>
<dbReference type="GO" id="GO:0071555">
    <property type="term" value="P:cell wall organization"/>
    <property type="evidence" value="ECO:0007669"/>
    <property type="project" value="TreeGrafter"/>
</dbReference>
<feature type="domain" description="Penicillin-binding protein transpeptidase" evidence="1">
    <location>
        <begin position="140"/>
        <end position="440"/>
    </location>
</feature>
<evidence type="ECO:0000259" key="2">
    <source>
        <dbReference type="Pfam" id="PF21922"/>
    </source>
</evidence>
<dbReference type="InterPro" id="IPR012338">
    <property type="entry name" value="Beta-lactam/transpept-like"/>
</dbReference>
<dbReference type="GO" id="GO:0005886">
    <property type="term" value="C:plasma membrane"/>
    <property type="evidence" value="ECO:0007669"/>
    <property type="project" value="TreeGrafter"/>
</dbReference>
<dbReference type="EMBL" id="AP025523">
    <property type="protein sequence ID" value="BDE06487.1"/>
    <property type="molecule type" value="Genomic_DNA"/>
</dbReference>
<evidence type="ECO:0000313" key="4">
    <source>
        <dbReference type="Proteomes" id="UP001317532"/>
    </source>
</evidence>
<keyword evidence="4" id="KW-1185">Reference proteome</keyword>
<dbReference type="Gene3D" id="3.90.1310.10">
    <property type="entry name" value="Penicillin-binding protein 2a (Domain 2)"/>
    <property type="match status" value="1"/>
</dbReference>
<dbReference type="InterPro" id="IPR036138">
    <property type="entry name" value="PBP_dimer_sf"/>
</dbReference>
<dbReference type="Pfam" id="PF21922">
    <property type="entry name" value="PBP_dimer_2"/>
    <property type="match status" value="1"/>
</dbReference>
<dbReference type="SUPFAM" id="SSF56519">
    <property type="entry name" value="Penicillin binding protein dimerisation domain"/>
    <property type="match status" value="1"/>
</dbReference>
<dbReference type="Pfam" id="PF00905">
    <property type="entry name" value="Transpeptidase"/>
    <property type="match status" value="1"/>
</dbReference>
<dbReference type="Proteomes" id="UP001317532">
    <property type="component" value="Chromosome"/>
</dbReference>
<dbReference type="PANTHER" id="PTHR30627">
    <property type="entry name" value="PEPTIDOGLYCAN D,D-TRANSPEPTIDASE"/>
    <property type="match status" value="1"/>
</dbReference>
<name>A0AAN1XYB2_UNVUL</name>
<dbReference type="AlphaFoldDB" id="A0AAN1XYB2"/>
<evidence type="ECO:0000259" key="1">
    <source>
        <dbReference type="Pfam" id="PF00905"/>
    </source>
</evidence>
<dbReference type="InterPro" id="IPR050515">
    <property type="entry name" value="Beta-lactam/transpept"/>
</dbReference>
<dbReference type="GO" id="GO:0071972">
    <property type="term" value="F:peptidoglycan L,D-transpeptidase activity"/>
    <property type="evidence" value="ECO:0007669"/>
    <property type="project" value="TreeGrafter"/>
</dbReference>
<sequence length="449" mass="47184">MFALLAARQVWLQVIEGPSLAARPLNPRHAAIAVGRGSILASDGAPLARTRGARRVYPQAALTAQAVGYASSRYGTSGLEDAYDTVLTAHADAVDPLSQLRQIVSGGARAARGADVVTTLDLTIQRALVARLAQYPRAAGVVLDPRTGAVLALASIPAYDPNALDARWSALSTSRAAPLLDRSTGGLYPPGSTFKIYTAAVGLDSGVITRDSTFEDDGGLRIGNFTVRNDEEEVTGTQDLTGAFALSSNVDFAQIALRIGVDRWFAYAQRFGLGQSEEFDLPVTRDRIPAKKDVYDGILAQLGFGQASLLVTPMRMALIGATIANDGTTPRPYLVRRIAGSETALATRPEILAQPVSAETAHQVRELMIAVVAHGTGTAARLPGVTVAGKTGTATNPHGRSHAWFVAFAPARAPRVAVAVVVENVGYGGTYAAPIAREVLRVALARSRS</sequence>
<dbReference type="PANTHER" id="PTHR30627:SF24">
    <property type="entry name" value="PENICILLIN-BINDING PROTEIN 4B"/>
    <property type="match status" value="1"/>
</dbReference>
<evidence type="ECO:0000313" key="3">
    <source>
        <dbReference type="EMBL" id="BDE06487.1"/>
    </source>
</evidence>